<reference evidence="3 4" key="2">
    <citation type="journal article" date="2016" name="Genome Announc.">
        <title>Complete Genome Sequence of Sphingopyxis macrogoltabida Strain 203N (NBRC 111659), a Polyethylene Glycol Degrader.</title>
        <authorList>
            <person name="Ohtsubo Y."/>
            <person name="Nonoyama S."/>
            <person name="Nagata Y."/>
            <person name="Numata M."/>
            <person name="Tsuchikane K."/>
            <person name="Hosoyama A."/>
            <person name="Yamazoe A."/>
            <person name="Tsuda M."/>
            <person name="Fujita N."/>
            <person name="Kawai F."/>
        </authorList>
    </citation>
    <scope>NUCLEOTIDE SEQUENCE [LARGE SCALE GENOMIC DNA]</scope>
    <source>
        <strain evidence="3 4">203N</strain>
    </source>
</reference>
<evidence type="ECO:0000256" key="1">
    <source>
        <dbReference type="SAM" id="MobiDB-lite"/>
    </source>
</evidence>
<evidence type="ECO:0000313" key="3">
    <source>
        <dbReference type="EMBL" id="AMU90071.1"/>
    </source>
</evidence>
<evidence type="ECO:0000256" key="2">
    <source>
        <dbReference type="SAM" id="Phobius"/>
    </source>
</evidence>
<proteinExistence type="predicted"/>
<evidence type="ECO:0000313" key="4">
    <source>
        <dbReference type="Proteomes" id="UP000076088"/>
    </source>
</evidence>
<gene>
    <name evidence="3" type="ORF">ATM17_13615</name>
</gene>
<dbReference type="AlphaFoldDB" id="A0AAC8Z1F7"/>
<keyword evidence="2" id="KW-1133">Transmembrane helix</keyword>
<protein>
    <submittedName>
        <fullName evidence="3">Uncharacterized protein</fullName>
    </submittedName>
</protein>
<name>A0AAC8Z1F7_SPHMC</name>
<feature type="region of interest" description="Disordered" evidence="1">
    <location>
        <begin position="100"/>
        <end position="145"/>
    </location>
</feature>
<feature type="transmembrane region" description="Helical" evidence="2">
    <location>
        <begin position="59"/>
        <end position="79"/>
    </location>
</feature>
<dbReference type="EMBL" id="CP013344">
    <property type="protein sequence ID" value="AMU90071.1"/>
    <property type="molecule type" value="Genomic_DNA"/>
</dbReference>
<accession>A0AAC8Z1F7</accession>
<feature type="transmembrane region" description="Helical" evidence="2">
    <location>
        <begin position="12"/>
        <end position="39"/>
    </location>
</feature>
<keyword evidence="4" id="KW-1185">Reference proteome</keyword>
<keyword evidence="2" id="KW-0472">Membrane</keyword>
<dbReference type="KEGG" id="smaz:LH19_06175"/>
<keyword evidence="2" id="KW-0812">Transmembrane</keyword>
<reference evidence="4" key="1">
    <citation type="submission" date="2015-11" db="EMBL/GenBank/DDBJ databases">
        <title>Complete genome sequence of a polyethylene-glycol degrader Sphingopyxis macrogoltabida 203N (NBRC 111659).</title>
        <authorList>
            <person name="Yoshiyuki O."/>
            <person name="Shouta N."/>
            <person name="Nagata Y."/>
            <person name="Numata M."/>
            <person name="Tsuchikane K."/>
            <person name="Hosoyama A."/>
            <person name="Yamazoe A."/>
            <person name="Tsuda M."/>
            <person name="Fujita N."/>
            <person name="Kawai F."/>
        </authorList>
    </citation>
    <scope>NUCLEOTIDE SEQUENCE [LARGE SCALE GENOMIC DNA]</scope>
    <source>
        <strain evidence="4">203N</strain>
    </source>
</reference>
<sequence>MLIVPARVATRMTYFPAIVLTGVPVRGVTVVAVVGITVTVTAMPFALGVASAVTLRLNIAMSLAVVALALIPMATGLAGMGRWFGEGRYGHDECQSGDCELEHGAQPGFVPKTLESPSGARHRIRHISRTAEPTLSPQDSERETA</sequence>
<organism evidence="3 4">
    <name type="scientific">Sphingopyxis macrogoltabida</name>
    <name type="common">Sphingomonas macrogoltabidus</name>
    <dbReference type="NCBI Taxonomy" id="33050"/>
    <lineage>
        <taxon>Bacteria</taxon>
        <taxon>Pseudomonadati</taxon>
        <taxon>Pseudomonadota</taxon>
        <taxon>Alphaproteobacteria</taxon>
        <taxon>Sphingomonadales</taxon>
        <taxon>Sphingomonadaceae</taxon>
        <taxon>Sphingopyxis</taxon>
    </lineage>
</organism>
<dbReference type="Proteomes" id="UP000076088">
    <property type="component" value="Chromosome"/>
</dbReference>